<dbReference type="AlphaFoldDB" id="C5KIT9"/>
<feature type="non-terminal residue" evidence="3">
    <location>
        <position position="1"/>
    </location>
</feature>
<dbReference type="EMBL" id="GG673359">
    <property type="protein sequence ID" value="EER15604.1"/>
    <property type="molecule type" value="Genomic_DNA"/>
</dbReference>
<keyword evidence="4" id="KW-1185">Reference proteome</keyword>
<dbReference type="InParanoid" id="C5KIT9"/>
<dbReference type="RefSeq" id="XP_002783808.1">
    <property type="nucleotide sequence ID" value="XM_002783762.1"/>
</dbReference>
<feature type="coiled-coil region" evidence="1">
    <location>
        <begin position="165"/>
        <end position="230"/>
    </location>
</feature>
<proteinExistence type="predicted"/>
<sequence>AQPMTSTSSSAVAGRFPSPATKEDEFSCLQDRHDKLLTTCMRLEEELRLLRKHHDKMGDGRHRAEVSEADSASESSSSPRSVHSSDQGVEQDSFNENTGILKRSSSEPSCSASALSPSSHSRRASSLDRPRGSSSFSSITSDSSDDIEGQEITEAVKKLHHCTWRAQLKVRIEQLERLSKQLDDTYNTSLNLGDQLRQQSEQMLQLQQRNDELERSEKKWQKLSDKAQTQLNACLTTLAQQSTELERLAEKGSDHHRLTRTAAAWNAKTANFRKEVESIQLAIEDMRLDLSAESL</sequence>
<name>C5KIT9_PERM5</name>
<accession>C5KIT9</accession>
<organism evidence="4">
    <name type="scientific">Perkinsus marinus (strain ATCC 50983 / TXsc)</name>
    <dbReference type="NCBI Taxonomy" id="423536"/>
    <lineage>
        <taxon>Eukaryota</taxon>
        <taxon>Sar</taxon>
        <taxon>Alveolata</taxon>
        <taxon>Perkinsozoa</taxon>
        <taxon>Perkinsea</taxon>
        <taxon>Perkinsida</taxon>
        <taxon>Perkinsidae</taxon>
        <taxon>Perkinsus</taxon>
    </lineage>
</organism>
<evidence type="ECO:0000313" key="3">
    <source>
        <dbReference type="EMBL" id="EER15604.1"/>
    </source>
</evidence>
<feature type="region of interest" description="Disordered" evidence="2">
    <location>
        <begin position="54"/>
        <end position="147"/>
    </location>
</feature>
<dbReference type="OrthoDB" id="10464684at2759"/>
<feature type="compositionally biased region" description="Basic and acidic residues" evidence="2">
    <location>
        <begin position="56"/>
        <end position="66"/>
    </location>
</feature>
<reference evidence="3 4" key="1">
    <citation type="submission" date="2008-07" db="EMBL/GenBank/DDBJ databases">
        <authorList>
            <person name="El-Sayed N."/>
            <person name="Caler E."/>
            <person name="Inman J."/>
            <person name="Amedeo P."/>
            <person name="Hass B."/>
            <person name="Wortman J."/>
        </authorList>
    </citation>
    <scope>NUCLEOTIDE SEQUENCE [LARGE SCALE GENOMIC DNA]</scope>
    <source>
        <strain evidence="4">ATCC 50983 / TXsc</strain>
    </source>
</reference>
<keyword evidence="1" id="KW-0175">Coiled coil</keyword>
<protein>
    <submittedName>
        <fullName evidence="3">Uncharacterized protein</fullName>
    </submittedName>
</protein>
<evidence type="ECO:0000313" key="4">
    <source>
        <dbReference type="Proteomes" id="UP000007800"/>
    </source>
</evidence>
<evidence type="ECO:0000256" key="1">
    <source>
        <dbReference type="SAM" id="Coils"/>
    </source>
</evidence>
<dbReference type="OMA" id="CETNSDS"/>
<evidence type="ECO:0000256" key="2">
    <source>
        <dbReference type="SAM" id="MobiDB-lite"/>
    </source>
</evidence>
<gene>
    <name evidence="3" type="ORF">Pmar_PMAR011027</name>
</gene>
<feature type="compositionally biased region" description="Low complexity" evidence="2">
    <location>
        <begin position="132"/>
        <end position="142"/>
    </location>
</feature>
<dbReference type="GeneID" id="9046424"/>
<feature type="compositionally biased region" description="Low complexity" evidence="2">
    <location>
        <begin position="106"/>
        <end position="119"/>
    </location>
</feature>
<dbReference type="Proteomes" id="UP000007800">
    <property type="component" value="Unassembled WGS sequence"/>
</dbReference>
<feature type="compositionally biased region" description="Low complexity" evidence="2">
    <location>
        <begin position="69"/>
        <end position="86"/>
    </location>
</feature>
<feature type="region of interest" description="Disordered" evidence="2">
    <location>
        <begin position="1"/>
        <end position="29"/>
    </location>
</feature>
<feature type="compositionally biased region" description="Polar residues" evidence="2">
    <location>
        <begin position="1"/>
        <end position="11"/>
    </location>
</feature>
<feature type="compositionally biased region" description="Polar residues" evidence="2">
    <location>
        <begin position="87"/>
        <end position="98"/>
    </location>
</feature>